<proteinExistence type="inferred from homology"/>
<comment type="subcellular location">
    <subcellularLocation>
        <location evidence="2">Cytoplasm</location>
    </subcellularLocation>
</comment>
<dbReference type="HOGENOM" id="CLU_008515_0_0_1"/>
<dbReference type="SUPFAM" id="SSF57850">
    <property type="entry name" value="RING/U-box"/>
    <property type="match status" value="1"/>
</dbReference>
<dbReference type="Pfam" id="PF23202">
    <property type="entry name" value="PAH_ZNF598"/>
    <property type="match status" value="1"/>
</dbReference>
<dbReference type="InterPro" id="IPR041888">
    <property type="entry name" value="RING-HC_ZNF598/HEL2"/>
</dbReference>
<dbReference type="AlphaFoldDB" id="S7RSY8"/>
<keyword evidence="6" id="KW-0597">Phosphoprotein</keyword>
<sequence>MSSTQTTTTETNQQQPRARRVNRARRPARGTPKNAAQESAEDGAAAEKTADAEEGAICWICAEPVKYWSVSECNHRTCHVCALRLRALYKKLECTFCKEPQQSVIFTISPDAPFSSYSPDAIPYKDPKLSIFFETQEMMEETLILLRFNCPDSKCDYIAVAGWGDLKLHVREAHGKVMCDLCIRHKKVFAHEQALYPPWLLPYHLPSMAHHRSRKPPPPKEQIEGGVHPLCAFCRECFFSDDELYAHMRERHEECFICKRNEIRDQYFQNYEALEQHFTNAHFPCPNAQCQARKFVVFGSALDLKAHMVEEHGADMSARDKRDALRVQADFAFDAGGGSGGGGGGRRGGRNRDRDRGDRGEPPPQPGPARPGGGGRRREGFGAHLSTEANPSASANGTSHNTPEPSRRPSPSPVRDDVDPEVAERHASFVARLVSVAPNNANIVPGVKAAIRSYRASESAARDLISTIWNVLDRDLDNTASIINALVDLLDEDEKKRDLLAAWNGFKLEQRKNFPDLVPTSQGNEYAGITAGRVLNAKHSTATRSSSASSSRHVWDRVAQAAASSSVPGPSRQRPADRFPPLNPQASAPAPVPAYRQPQRSTPWASTAASAGPSSSSHFPPPSSVSVVPRPAVSRGSSKAKGPPPPSLSKSAFPELPSTSNNKPVRAPVGGNQSLKNILGKPSQPAGNVWGAASASAAQPVSNGSSEVGHSRDEQEPNGEVVGSRNDGGGGRKKGKGKQKQTLFTLGTFPT</sequence>
<dbReference type="SMART" id="SM00355">
    <property type="entry name" value="ZnF_C2H2"/>
    <property type="match status" value="4"/>
</dbReference>
<evidence type="ECO:0000256" key="9">
    <source>
        <dbReference type="ARBA" id="ARBA00022771"/>
    </source>
</evidence>
<dbReference type="PROSITE" id="PS50089">
    <property type="entry name" value="ZF_RING_2"/>
    <property type="match status" value="1"/>
</dbReference>
<dbReference type="InterPro" id="IPR001841">
    <property type="entry name" value="Znf_RING"/>
</dbReference>
<evidence type="ECO:0000256" key="1">
    <source>
        <dbReference type="ARBA" id="ARBA00000900"/>
    </source>
</evidence>
<dbReference type="OMA" id="VFTHEHT"/>
<feature type="compositionally biased region" description="Low complexity" evidence="13">
    <location>
        <begin position="35"/>
        <end position="47"/>
    </location>
</feature>
<dbReference type="CDD" id="cd16615">
    <property type="entry name" value="RING-HC_ZNF598"/>
    <property type="match status" value="1"/>
</dbReference>
<evidence type="ECO:0000256" key="6">
    <source>
        <dbReference type="ARBA" id="ARBA00022553"/>
    </source>
</evidence>
<comment type="pathway">
    <text evidence="3">Protein modification; protein ubiquitination.</text>
</comment>
<feature type="region of interest" description="Disordered" evidence="13">
    <location>
        <begin position="1"/>
        <end position="47"/>
    </location>
</feature>
<evidence type="ECO:0000313" key="16">
    <source>
        <dbReference type="Proteomes" id="UP000030669"/>
    </source>
</evidence>
<comment type="catalytic activity">
    <reaction evidence="1">
        <text>S-ubiquitinyl-[E2 ubiquitin-conjugating enzyme]-L-cysteine + [acceptor protein]-L-lysine = [E2 ubiquitin-conjugating enzyme]-L-cysteine + N(6)-ubiquitinyl-[acceptor protein]-L-lysine.</text>
        <dbReference type="EC" id="2.3.2.27"/>
    </reaction>
</comment>
<feature type="compositionally biased region" description="Low complexity" evidence="13">
    <location>
        <begin position="1"/>
        <end position="16"/>
    </location>
</feature>
<evidence type="ECO:0000256" key="5">
    <source>
        <dbReference type="ARBA" id="ARBA00022490"/>
    </source>
</evidence>
<gene>
    <name evidence="15" type="ORF">GLOTRDRAFT_114435</name>
</gene>
<dbReference type="InterPro" id="IPR056437">
    <property type="entry name" value="Znf-C2H2_ZNF598/HEL2"/>
</dbReference>
<evidence type="ECO:0000256" key="2">
    <source>
        <dbReference type="ARBA" id="ARBA00004496"/>
    </source>
</evidence>
<dbReference type="PROSITE" id="PS00028">
    <property type="entry name" value="ZINC_FINGER_C2H2_1"/>
    <property type="match status" value="1"/>
</dbReference>
<reference evidence="15 16" key="1">
    <citation type="journal article" date="2012" name="Science">
        <title>The Paleozoic origin of enzymatic lignin decomposition reconstructed from 31 fungal genomes.</title>
        <authorList>
            <person name="Floudas D."/>
            <person name="Binder M."/>
            <person name="Riley R."/>
            <person name="Barry K."/>
            <person name="Blanchette R.A."/>
            <person name="Henrissat B."/>
            <person name="Martinez A.T."/>
            <person name="Otillar R."/>
            <person name="Spatafora J.W."/>
            <person name="Yadav J.S."/>
            <person name="Aerts A."/>
            <person name="Benoit I."/>
            <person name="Boyd A."/>
            <person name="Carlson A."/>
            <person name="Copeland A."/>
            <person name="Coutinho P.M."/>
            <person name="de Vries R.P."/>
            <person name="Ferreira P."/>
            <person name="Findley K."/>
            <person name="Foster B."/>
            <person name="Gaskell J."/>
            <person name="Glotzer D."/>
            <person name="Gorecki P."/>
            <person name="Heitman J."/>
            <person name="Hesse C."/>
            <person name="Hori C."/>
            <person name="Igarashi K."/>
            <person name="Jurgens J.A."/>
            <person name="Kallen N."/>
            <person name="Kersten P."/>
            <person name="Kohler A."/>
            <person name="Kuees U."/>
            <person name="Kumar T.K.A."/>
            <person name="Kuo A."/>
            <person name="LaButti K."/>
            <person name="Larrondo L.F."/>
            <person name="Lindquist E."/>
            <person name="Ling A."/>
            <person name="Lombard V."/>
            <person name="Lucas S."/>
            <person name="Lundell T."/>
            <person name="Martin R."/>
            <person name="McLaughlin D.J."/>
            <person name="Morgenstern I."/>
            <person name="Morin E."/>
            <person name="Murat C."/>
            <person name="Nagy L.G."/>
            <person name="Nolan M."/>
            <person name="Ohm R.A."/>
            <person name="Patyshakuliyeva A."/>
            <person name="Rokas A."/>
            <person name="Ruiz-Duenas F.J."/>
            <person name="Sabat G."/>
            <person name="Salamov A."/>
            <person name="Samejima M."/>
            <person name="Schmutz J."/>
            <person name="Slot J.C."/>
            <person name="St John F."/>
            <person name="Stenlid J."/>
            <person name="Sun H."/>
            <person name="Sun S."/>
            <person name="Syed K."/>
            <person name="Tsang A."/>
            <person name="Wiebenga A."/>
            <person name="Young D."/>
            <person name="Pisabarro A."/>
            <person name="Eastwood D.C."/>
            <person name="Martin F."/>
            <person name="Cullen D."/>
            <person name="Grigoriev I.V."/>
            <person name="Hibbett D.S."/>
        </authorList>
    </citation>
    <scope>NUCLEOTIDE SEQUENCE [LARGE SCALE GENOMIC DNA]</scope>
    <source>
        <strain evidence="15 16">ATCC 11539</strain>
    </source>
</reference>
<evidence type="ECO:0000256" key="3">
    <source>
        <dbReference type="ARBA" id="ARBA00004906"/>
    </source>
</evidence>
<accession>S7RSY8</accession>
<dbReference type="PANTHER" id="PTHR22938">
    <property type="entry name" value="ZINC FINGER PROTEIN 598"/>
    <property type="match status" value="1"/>
</dbReference>
<protein>
    <recommendedName>
        <fullName evidence="4">RING-type E3 ubiquitin transferase</fullName>
        <ecNumber evidence="4">2.3.2.27</ecNumber>
    </recommendedName>
</protein>
<dbReference type="Pfam" id="PF23230">
    <property type="entry name" value="zf-C2H2_13"/>
    <property type="match status" value="1"/>
</dbReference>
<evidence type="ECO:0000256" key="12">
    <source>
        <dbReference type="PROSITE-ProRule" id="PRU00175"/>
    </source>
</evidence>
<dbReference type="GO" id="GO:0008270">
    <property type="term" value="F:zinc ion binding"/>
    <property type="evidence" value="ECO:0007669"/>
    <property type="project" value="UniProtKB-KW"/>
</dbReference>
<keyword evidence="10" id="KW-0862">Zinc</keyword>
<dbReference type="eggNOG" id="KOG2231">
    <property type="taxonomic scope" value="Eukaryota"/>
</dbReference>
<feature type="compositionally biased region" description="Polar residues" evidence="13">
    <location>
        <begin position="696"/>
        <end position="708"/>
    </location>
</feature>
<feature type="region of interest" description="Disordered" evidence="13">
    <location>
        <begin position="332"/>
        <end position="420"/>
    </location>
</feature>
<feature type="domain" description="RING-type" evidence="14">
    <location>
        <begin position="58"/>
        <end position="98"/>
    </location>
</feature>
<evidence type="ECO:0000256" key="8">
    <source>
        <dbReference type="ARBA" id="ARBA00022723"/>
    </source>
</evidence>
<evidence type="ECO:0000256" key="11">
    <source>
        <dbReference type="ARBA" id="ARBA00035113"/>
    </source>
</evidence>
<dbReference type="GO" id="GO:0043022">
    <property type="term" value="F:ribosome binding"/>
    <property type="evidence" value="ECO:0007669"/>
    <property type="project" value="TreeGrafter"/>
</dbReference>
<dbReference type="InterPro" id="IPR044288">
    <property type="entry name" value="ZNF598/HEL2"/>
</dbReference>
<dbReference type="Pfam" id="PF25447">
    <property type="entry name" value="RING_ZNF598"/>
    <property type="match status" value="1"/>
</dbReference>
<dbReference type="GO" id="GO:0016567">
    <property type="term" value="P:protein ubiquitination"/>
    <property type="evidence" value="ECO:0007669"/>
    <property type="project" value="TreeGrafter"/>
</dbReference>
<feature type="region of interest" description="Disordered" evidence="13">
    <location>
        <begin position="540"/>
        <end position="751"/>
    </location>
</feature>
<evidence type="ECO:0000256" key="4">
    <source>
        <dbReference type="ARBA" id="ARBA00012483"/>
    </source>
</evidence>
<name>S7RSY8_GLOTA</name>
<dbReference type="InterPro" id="IPR013087">
    <property type="entry name" value="Znf_C2H2_type"/>
</dbReference>
<keyword evidence="16" id="KW-1185">Reference proteome</keyword>
<dbReference type="GO" id="GO:0005737">
    <property type="term" value="C:cytoplasm"/>
    <property type="evidence" value="ECO:0007669"/>
    <property type="project" value="UniProtKB-SubCell"/>
</dbReference>
<dbReference type="GO" id="GO:0061630">
    <property type="term" value="F:ubiquitin protein ligase activity"/>
    <property type="evidence" value="ECO:0007669"/>
    <property type="project" value="UniProtKB-EC"/>
</dbReference>
<evidence type="ECO:0000256" key="7">
    <source>
        <dbReference type="ARBA" id="ARBA00022679"/>
    </source>
</evidence>
<dbReference type="RefSeq" id="XP_007863157.1">
    <property type="nucleotide sequence ID" value="XM_007864966.1"/>
</dbReference>
<dbReference type="Proteomes" id="UP000030669">
    <property type="component" value="Unassembled WGS sequence"/>
</dbReference>
<dbReference type="EC" id="2.3.2.27" evidence="4"/>
<dbReference type="Gene3D" id="3.30.40.10">
    <property type="entry name" value="Zinc/RING finger domain, C3HC4 (zinc finger)"/>
    <property type="match status" value="1"/>
</dbReference>
<dbReference type="KEGG" id="gtr:GLOTRDRAFT_114435"/>
<feature type="compositionally biased region" description="Basic and acidic residues" evidence="13">
    <location>
        <begin position="350"/>
        <end position="361"/>
    </location>
</feature>
<dbReference type="InterPro" id="IPR057634">
    <property type="entry name" value="PAH_ZNF598/HEL2"/>
</dbReference>
<feature type="compositionally biased region" description="Low complexity" evidence="13">
    <location>
        <begin position="540"/>
        <end position="552"/>
    </location>
</feature>
<evidence type="ECO:0000259" key="14">
    <source>
        <dbReference type="PROSITE" id="PS50089"/>
    </source>
</evidence>
<dbReference type="GeneID" id="19299882"/>
<feature type="compositionally biased region" description="Polar residues" evidence="13">
    <location>
        <begin position="387"/>
        <end position="402"/>
    </location>
</feature>
<dbReference type="OrthoDB" id="3838338at2759"/>
<dbReference type="STRING" id="670483.S7RSY8"/>
<evidence type="ECO:0000256" key="10">
    <source>
        <dbReference type="ARBA" id="ARBA00022833"/>
    </source>
</evidence>
<keyword evidence="5" id="KW-0963">Cytoplasm</keyword>
<feature type="compositionally biased region" description="Basic residues" evidence="13">
    <location>
        <begin position="17"/>
        <end position="28"/>
    </location>
</feature>
<dbReference type="InterPro" id="IPR013083">
    <property type="entry name" value="Znf_RING/FYVE/PHD"/>
</dbReference>
<feature type="compositionally biased region" description="Polar residues" evidence="13">
    <location>
        <begin position="742"/>
        <end position="751"/>
    </location>
</feature>
<evidence type="ECO:0000256" key="13">
    <source>
        <dbReference type="SAM" id="MobiDB-lite"/>
    </source>
</evidence>
<evidence type="ECO:0000313" key="15">
    <source>
        <dbReference type="EMBL" id="EPQ57800.1"/>
    </source>
</evidence>
<feature type="compositionally biased region" description="Low complexity" evidence="13">
    <location>
        <begin position="601"/>
        <end position="641"/>
    </location>
</feature>
<organism evidence="15 16">
    <name type="scientific">Gloeophyllum trabeum (strain ATCC 11539 / FP-39264 / Madison 617)</name>
    <name type="common">Brown rot fungus</name>
    <dbReference type="NCBI Taxonomy" id="670483"/>
    <lineage>
        <taxon>Eukaryota</taxon>
        <taxon>Fungi</taxon>
        <taxon>Dikarya</taxon>
        <taxon>Basidiomycota</taxon>
        <taxon>Agaricomycotina</taxon>
        <taxon>Agaricomycetes</taxon>
        <taxon>Gloeophyllales</taxon>
        <taxon>Gloeophyllaceae</taxon>
        <taxon>Gloeophyllum</taxon>
    </lineage>
</organism>
<keyword evidence="8" id="KW-0479">Metal-binding</keyword>
<keyword evidence="9 12" id="KW-0863">Zinc-finger</keyword>
<keyword evidence="7" id="KW-0808">Transferase</keyword>
<dbReference type="GO" id="GO:0072344">
    <property type="term" value="P:rescue of stalled ribosome"/>
    <property type="evidence" value="ECO:0007669"/>
    <property type="project" value="InterPro"/>
</dbReference>
<feature type="compositionally biased region" description="Gly residues" evidence="13">
    <location>
        <begin position="335"/>
        <end position="346"/>
    </location>
</feature>
<comment type="similarity">
    <text evidence="11">Belongs to the ZNF598/HEL2 family.</text>
</comment>
<dbReference type="EMBL" id="KB469298">
    <property type="protein sequence ID" value="EPQ57800.1"/>
    <property type="molecule type" value="Genomic_DNA"/>
</dbReference>
<dbReference type="PANTHER" id="PTHR22938:SF0">
    <property type="entry name" value="E3 UBIQUITIN-PROTEIN LIGASE ZNF598"/>
    <property type="match status" value="1"/>
</dbReference>